<dbReference type="AlphaFoldDB" id="Q9TR82"/>
<organism>
    <name type="scientific">Sus scrofa</name>
    <name type="common">Pig</name>
    <dbReference type="NCBI Taxonomy" id="9823"/>
    <lineage>
        <taxon>Eukaryota</taxon>
        <taxon>Metazoa</taxon>
        <taxon>Chordata</taxon>
        <taxon>Craniata</taxon>
        <taxon>Vertebrata</taxon>
        <taxon>Euteleostomi</taxon>
        <taxon>Mammalia</taxon>
        <taxon>Eutheria</taxon>
        <taxon>Laurasiatheria</taxon>
        <taxon>Artiodactyla</taxon>
        <taxon>Suina</taxon>
        <taxon>Suidae</taxon>
        <taxon>Sus</taxon>
    </lineage>
</organism>
<reference key="1">
    <citation type="submission" date="1995-03" db="EMBL/GenBank/DDBJ databases">
        <authorList>
            <person name="Miwa I."/>
            <person name="Kito Y."/>
            <person name="Okuda J."/>
        </authorList>
    </citation>
    <scope>PROTEIN SEQUENCE</scope>
</reference>
<proteinExistence type="evidence at protein level"/>
<dbReference type="EC" id="2.7.1.28"/>
<accession>Q9TR82</accession>
<dbReference type="GO" id="GO:0050354">
    <property type="term" value="F:triokinase activity"/>
    <property type="evidence" value="ECO:0007669"/>
    <property type="project" value="UniProtKB-EC"/>
</dbReference>
<name>Q9TR82_PIG</name>
<sequence>MATADEIVHMLNHMTD</sequence>
<keyword id="KW-0903">Direct protein sequencing</keyword>
<protein>
    <submittedName>
        <fullName>TRIOKINASE</fullName>
        <ecNumber>2.7.1.28</ecNumber>
    </submittedName>
</protein>